<dbReference type="GO" id="GO:0006281">
    <property type="term" value="P:DNA repair"/>
    <property type="evidence" value="ECO:0007669"/>
    <property type="project" value="TreeGrafter"/>
</dbReference>
<dbReference type="SMART" id="SM00437">
    <property type="entry name" value="TOP1Ac"/>
    <property type="match status" value="1"/>
</dbReference>
<organism evidence="14 15">
    <name type="scientific">Bradyrhizobium barranii subsp. apii</name>
    <dbReference type="NCBI Taxonomy" id="2819348"/>
    <lineage>
        <taxon>Bacteria</taxon>
        <taxon>Pseudomonadati</taxon>
        <taxon>Pseudomonadota</taxon>
        <taxon>Alphaproteobacteria</taxon>
        <taxon>Hyphomicrobiales</taxon>
        <taxon>Nitrobacteraceae</taxon>
        <taxon>Bradyrhizobium</taxon>
        <taxon>Bradyrhizobium barranii</taxon>
    </lineage>
</organism>
<reference evidence="14" key="1">
    <citation type="journal article" date="2017" name="Syst. Appl. Microbiol.">
        <title>Soybeans inoculated with root zone soils of Canadian native legumes harbour diverse and novel Bradyrhizobium spp. that possess agricultural potential.</title>
        <authorList>
            <person name="Bromfield E.S.P."/>
            <person name="Cloutier S."/>
            <person name="Tambong J.T."/>
            <person name="Tran Thi T.V."/>
        </authorList>
    </citation>
    <scope>NUCLEOTIDE SEQUENCE</scope>
    <source>
        <strain evidence="14">1S5</strain>
    </source>
</reference>
<evidence type="ECO:0000256" key="6">
    <source>
        <dbReference type="ARBA" id="ARBA00023235"/>
    </source>
</evidence>
<dbReference type="InterPro" id="IPR023405">
    <property type="entry name" value="Topo_IA_core_domain"/>
</dbReference>
<evidence type="ECO:0000259" key="13">
    <source>
        <dbReference type="PROSITE" id="PS52039"/>
    </source>
</evidence>
<dbReference type="PANTHER" id="PTHR11390:SF21">
    <property type="entry name" value="DNA TOPOISOMERASE 3-ALPHA"/>
    <property type="match status" value="1"/>
</dbReference>
<dbReference type="InterPro" id="IPR000380">
    <property type="entry name" value="Topo_IA"/>
</dbReference>
<evidence type="ECO:0000256" key="1">
    <source>
        <dbReference type="ARBA" id="ARBA00000213"/>
    </source>
</evidence>
<evidence type="ECO:0000259" key="12">
    <source>
        <dbReference type="PROSITE" id="PS50880"/>
    </source>
</evidence>
<dbReference type="PANTHER" id="PTHR11390">
    <property type="entry name" value="PROKARYOTIC DNA TOPOISOMERASE"/>
    <property type="match status" value="1"/>
</dbReference>
<evidence type="ECO:0000256" key="3">
    <source>
        <dbReference type="ARBA" id="ARBA00012891"/>
    </source>
</evidence>
<gene>
    <name evidence="14" type="ORF">HAP41_0000049655</name>
</gene>
<dbReference type="Proteomes" id="UP000551709">
    <property type="component" value="Plasmid pBb1S5b"/>
</dbReference>
<dbReference type="SMART" id="SM00493">
    <property type="entry name" value="TOPRIM"/>
    <property type="match status" value="1"/>
</dbReference>
<geneLocation type="plasmid" evidence="14 15">
    <name>pBb1S5b</name>
</geneLocation>
<evidence type="ECO:0000256" key="10">
    <source>
        <dbReference type="ARBA" id="ARBA00032877"/>
    </source>
</evidence>
<feature type="compositionally biased region" description="Low complexity" evidence="11">
    <location>
        <begin position="772"/>
        <end position="781"/>
    </location>
</feature>
<dbReference type="PROSITE" id="PS50880">
    <property type="entry name" value="TOPRIM"/>
    <property type="match status" value="1"/>
</dbReference>
<comment type="catalytic activity">
    <reaction evidence="1">
        <text>ATP-independent breakage of single-stranded DNA, followed by passage and rejoining.</text>
        <dbReference type="EC" id="5.6.2.1"/>
    </reaction>
</comment>
<dbReference type="Gene3D" id="1.10.460.10">
    <property type="entry name" value="Topoisomerase I, domain 2"/>
    <property type="match status" value="1"/>
</dbReference>
<evidence type="ECO:0000256" key="4">
    <source>
        <dbReference type="ARBA" id="ARBA00023029"/>
    </source>
</evidence>
<dbReference type="GO" id="GO:0006265">
    <property type="term" value="P:DNA topological change"/>
    <property type="evidence" value="ECO:0007669"/>
    <property type="project" value="InterPro"/>
</dbReference>
<feature type="domain" description="Toprim" evidence="12">
    <location>
        <begin position="23"/>
        <end position="147"/>
    </location>
</feature>
<dbReference type="RefSeq" id="WP_175618599.1">
    <property type="nucleotide sequence ID" value="NZ_CP096257.1"/>
</dbReference>
<evidence type="ECO:0000256" key="11">
    <source>
        <dbReference type="SAM" id="MobiDB-lite"/>
    </source>
</evidence>
<dbReference type="Pfam" id="PF01131">
    <property type="entry name" value="Topoisom_bac"/>
    <property type="match status" value="1"/>
</dbReference>
<proteinExistence type="inferred from homology"/>
<reference evidence="14" key="2">
    <citation type="submission" date="2022-04" db="EMBL/GenBank/DDBJ databases">
        <authorList>
            <person name="Bromfield E.S.P."/>
            <person name="Cloutier S."/>
        </authorList>
    </citation>
    <scope>NUCLEOTIDE SEQUENCE</scope>
    <source>
        <strain evidence="14">1S5</strain>
        <plasmid evidence="14">pBb1S5b</plasmid>
    </source>
</reference>
<dbReference type="InterPro" id="IPR003602">
    <property type="entry name" value="Topo_IA_DNA-bd_dom"/>
</dbReference>
<dbReference type="AlphaFoldDB" id="A0A8U0FZU7"/>
<keyword evidence="4" id="KW-0799">Topoisomerase</keyword>
<dbReference type="EMBL" id="CP096257">
    <property type="protein sequence ID" value="UPT92373.1"/>
    <property type="molecule type" value="Genomic_DNA"/>
</dbReference>
<evidence type="ECO:0000313" key="15">
    <source>
        <dbReference type="Proteomes" id="UP000551709"/>
    </source>
</evidence>
<evidence type="ECO:0000256" key="5">
    <source>
        <dbReference type="ARBA" id="ARBA00023125"/>
    </source>
</evidence>
<dbReference type="EC" id="5.6.2.1" evidence="3"/>
<dbReference type="SUPFAM" id="SSF56712">
    <property type="entry name" value="Prokaryotic type I DNA topoisomerase"/>
    <property type="match status" value="1"/>
</dbReference>
<dbReference type="SMART" id="SM00436">
    <property type="entry name" value="TOP1Bc"/>
    <property type="match status" value="1"/>
</dbReference>
<dbReference type="InterPro" id="IPR006171">
    <property type="entry name" value="TOPRIM_dom"/>
</dbReference>
<name>A0A8U0FZU7_9BRAD</name>
<accession>A0A8U0FZU7</accession>
<evidence type="ECO:0000256" key="9">
    <source>
        <dbReference type="ARBA" id="ARBA00032235"/>
    </source>
</evidence>
<evidence type="ECO:0000256" key="2">
    <source>
        <dbReference type="ARBA" id="ARBA00009446"/>
    </source>
</evidence>
<comment type="similarity">
    <text evidence="2">Belongs to the type IA topoisomerase family.</text>
</comment>
<evidence type="ECO:0000313" key="14">
    <source>
        <dbReference type="EMBL" id="UPT92373.1"/>
    </source>
</evidence>
<feature type="domain" description="Topo IA-type catalytic" evidence="13">
    <location>
        <begin position="162"/>
        <end position="615"/>
    </location>
</feature>
<dbReference type="GO" id="GO:0003677">
    <property type="term" value="F:DNA binding"/>
    <property type="evidence" value="ECO:0007669"/>
    <property type="project" value="UniProtKB-KW"/>
</dbReference>
<feature type="region of interest" description="Disordered" evidence="11">
    <location>
        <begin position="734"/>
        <end position="790"/>
    </location>
</feature>
<dbReference type="PROSITE" id="PS52039">
    <property type="entry name" value="TOPO_IA_2"/>
    <property type="match status" value="1"/>
</dbReference>
<dbReference type="InterPro" id="IPR013826">
    <property type="entry name" value="Topo_IA_cen_sub3"/>
</dbReference>
<evidence type="ECO:0000256" key="7">
    <source>
        <dbReference type="ARBA" id="ARBA00030003"/>
    </source>
</evidence>
<dbReference type="InterPro" id="IPR013825">
    <property type="entry name" value="Topo_IA_cen_sub2"/>
</dbReference>
<keyword evidence="6 14" id="KW-0413">Isomerase</keyword>
<sequence length="830" mass="90395">MFTICSYNILLEFVLPNERDVPDQIVITEKTSQAKDVRAAVGSRYGDVLPAEGHLFDLLEPEDVVPVWKCWSPILLRPEGLYDTRPATGGNKAAKLKAIREALRSAKRVWLATDCDREGQLIGQEILEHYKYRGEVMRVLFTAQDPQTIRDAFGRAKPNAEYARLYAAAVARRQADQIYNLSLTRTATVILGRGTRRVIGVGRVKTPTLAIVCKRELEIRDFVPLTYFEVVVTAKVAEGQFQMRHAPQDRIVRHEIAEDAVKAAEGFEGTLAVRVEDKRQGPPKLHDLPSLQKLCGSRFGWSASKTLEVAQELYDGQGKKIITYPRAEVRYLPQSLISDVPRIVAGLQAGQSFSAIPVPVPPVIRRGASGTFYDKGLEGASHHAVIPNVNTIDQLRDVWPRLSADEKKLFDIIARAYLAALMPDFRYRQTTATLDVRGFEFRAAGRQPIDLGWRAAFPEWQPADEKGDDAQLLPPLRNGETAMLQDPKIEAKETRPPPRYNEGTLIEAMQNAWRFVDDEVLRDRLKEAKGIGTPATRAEIIGGLKKQGFLIAQGKHIVPTEAGLSLFGILKQADPALVDPGVTAQLECLLDDVVVGKQEMVGAIDAVCDVAERIIGKLKEGAAAGGPPLLGASVGNGAAAYPPTPAMKRFADSLARQSGIKPPPGYKTSISICGAFLKQHAPKKTDGEATGKLEPKSVSPAQLLYAKKIALGKGVVIPDEAKGNSAAMAAWIDSNKGTRRRKSGRKTAFRPPGSIAPQSTAPRKIARKRKAAAAADASMPAQPNPAAGTPLRIPYGNKEIAMKLGARYGSGGWYAPPGVDLAAFGERGWL</sequence>
<dbReference type="Gene3D" id="2.70.20.10">
    <property type="entry name" value="Topoisomerase I, domain 3"/>
    <property type="match status" value="1"/>
</dbReference>
<dbReference type="GO" id="GO:0043597">
    <property type="term" value="C:cytoplasmic replication fork"/>
    <property type="evidence" value="ECO:0007669"/>
    <property type="project" value="TreeGrafter"/>
</dbReference>
<feature type="compositionally biased region" description="Basic residues" evidence="11">
    <location>
        <begin position="737"/>
        <end position="748"/>
    </location>
</feature>
<dbReference type="CDD" id="cd01028">
    <property type="entry name" value="TOPRIM_TopoIA"/>
    <property type="match status" value="1"/>
</dbReference>
<dbReference type="PRINTS" id="PR00417">
    <property type="entry name" value="PRTPISMRASEI"/>
</dbReference>
<dbReference type="InterPro" id="IPR013497">
    <property type="entry name" value="Topo_IA_cen"/>
</dbReference>
<dbReference type="Pfam" id="PF01751">
    <property type="entry name" value="Toprim"/>
    <property type="match status" value="1"/>
</dbReference>
<protein>
    <recommendedName>
        <fullName evidence="3">DNA topoisomerase</fullName>
        <ecNumber evidence="3">5.6.2.1</ecNumber>
    </recommendedName>
    <alternativeName>
        <fullName evidence="10">Omega-protein</fullName>
    </alternativeName>
    <alternativeName>
        <fullName evidence="9">Relaxing enzyme</fullName>
    </alternativeName>
    <alternativeName>
        <fullName evidence="7">Swivelase</fullName>
    </alternativeName>
    <alternativeName>
        <fullName evidence="8">Untwisting enzyme</fullName>
    </alternativeName>
</protein>
<dbReference type="GO" id="GO:0006310">
    <property type="term" value="P:DNA recombination"/>
    <property type="evidence" value="ECO:0007669"/>
    <property type="project" value="TreeGrafter"/>
</dbReference>
<evidence type="ECO:0000256" key="8">
    <source>
        <dbReference type="ARBA" id="ARBA00031985"/>
    </source>
</evidence>
<keyword evidence="14" id="KW-0614">Plasmid</keyword>
<dbReference type="GO" id="GO:0003917">
    <property type="term" value="F:DNA topoisomerase type I (single strand cut, ATP-independent) activity"/>
    <property type="evidence" value="ECO:0007669"/>
    <property type="project" value="UniProtKB-EC"/>
</dbReference>
<keyword evidence="5" id="KW-0238">DNA-binding</keyword>
<dbReference type="Gene3D" id="3.40.50.140">
    <property type="match status" value="1"/>
</dbReference>
<dbReference type="Gene3D" id="1.10.290.10">
    <property type="entry name" value="Topoisomerase I, domain 4"/>
    <property type="match status" value="1"/>
</dbReference>
<dbReference type="InterPro" id="IPR003601">
    <property type="entry name" value="Topo_IA_2"/>
</dbReference>
<dbReference type="InterPro" id="IPR013824">
    <property type="entry name" value="Topo_IA_cen_sub1"/>
</dbReference>